<sequence>MINHKATRSKQSIKQKRSKDQTICRFITESDSFIRYCTRFQASPITDITESVLNIKLESVNNLWGRLLAAYDTVLDTDDAELPENAKASATAKCDNCRDQYELTKGMITEQISLVRPSRATTPPPRVVTTPKEDLDKGMYLKVPACDTEVFNGCYDQWPSFRDMFTAVYINHPKLSQAQKLYHLRYKTKGEAGSIVKRFALNDENFKLAWEALVERYENERVMIENPIKTLLHLPKIQQETSQEFQNLYSTVTNCISVLKTQNISTESWDPIIVTIYAETLPDAALLRCEQSLVERKKMPTWQQMKTFLTAQYEIAERIDKKIINLKSHQNDSSKNLFKPQASNNMQYNRHVNRSHTFVSNQTNKWQPLCEICKGGHNIRSCEKFKKLSVSDRNNLVRQHKLCTNCLSNAHTTKDCESKFSCVYCQRRHHSLLHITNFQNMKQNQFHKTTGLVTTTKSDNPEISNPEKREEQPCCSKAAKIQALHSENESKILLPTAVIAIEHK</sequence>
<dbReference type="RefSeq" id="XP_049316416.1">
    <property type="nucleotide sequence ID" value="XM_049460459.1"/>
</dbReference>
<reference evidence="2" key="1">
    <citation type="submission" date="2025-08" db="UniProtKB">
        <authorList>
            <consortium name="RefSeq"/>
        </authorList>
    </citation>
    <scope>IDENTIFICATION</scope>
    <source>
        <tissue evidence="2">Adult</tissue>
    </source>
</reference>
<dbReference type="Pfam" id="PF03564">
    <property type="entry name" value="DUF1759"/>
    <property type="match status" value="1"/>
</dbReference>
<proteinExistence type="predicted"/>
<accession>A0ABM3K4K4</accession>
<protein>
    <submittedName>
        <fullName evidence="2">Uncharacterized protein LOC105234143 isoform X7</fullName>
    </submittedName>
</protein>
<dbReference type="GeneID" id="105234143"/>
<organism evidence="1 2">
    <name type="scientific">Bactrocera dorsalis</name>
    <name type="common">Oriental fruit fly</name>
    <name type="synonym">Dacus dorsalis</name>
    <dbReference type="NCBI Taxonomy" id="27457"/>
    <lineage>
        <taxon>Eukaryota</taxon>
        <taxon>Metazoa</taxon>
        <taxon>Ecdysozoa</taxon>
        <taxon>Arthropoda</taxon>
        <taxon>Hexapoda</taxon>
        <taxon>Insecta</taxon>
        <taxon>Pterygota</taxon>
        <taxon>Neoptera</taxon>
        <taxon>Endopterygota</taxon>
        <taxon>Diptera</taxon>
        <taxon>Brachycera</taxon>
        <taxon>Muscomorpha</taxon>
        <taxon>Tephritoidea</taxon>
        <taxon>Tephritidae</taxon>
        <taxon>Bactrocera</taxon>
        <taxon>Bactrocera</taxon>
    </lineage>
</organism>
<dbReference type="InterPro" id="IPR005312">
    <property type="entry name" value="DUF1759"/>
</dbReference>
<dbReference type="PANTHER" id="PTHR47331:SF5">
    <property type="entry name" value="RIBONUCLEASE H"/>
    <property type="match status" value="1"/>
</dbReference>
<name>A0ABM3K4K4_BACDO</name>
<dbReference type="PANTHER" id="PTHR47331">
    <property type="entry name" value="PHD-TYPE DOMAIN-CONTAINING PROTEIN"/>
    <property type="match status" value="1"/>
</dbReference>
<evidence type="ECO:0000313" key="2">
    <source>
        <dbReference type="RefSeq" id="XP_049316416.1"/>
    </source>
</evidence>
<gene>
    <name evidence="2" type="primary">LOC105234143</name>
</gene>
<keyword evidence="1" id="KW-1185">Reference proteome</keyword>
<evidence type="ECO:0000313" key="1">
    <source>
        <dbReference type="Proteomes" id="UP001652620"/>
    </source>
</evidence>
<dbReference type="Proteomes" id="UP001652620">
    <property type="component" value="Chromosome 6"/>
</dbReference>